<dbReference type="Gene3D" id="1.10.10.10">
    <property type="entry name" value="Winged helix-like DNA-binding domain superfamily/Winged helix DNA-binding domain"/>
    <property type="match status" value="1"/>
</dbReference>
<dbReference type="PRINTS" id="PR00039">
    <property type="entry name" value="HTHLYSR"/>
</dbReference>
<evidence type="ECO:0000259" key="5">
    <source>
        <dbReference type="PROSITE" id="PS50931"/>
    </source>
</evidence>
<dbReference type="Pfam" id="PF00126">
    <property type="entry name" value="HTH_1"/>
    <property type="match status" value="1"/>
</dbReference>
<dbReference type="SUPFAM" id="SSF46785">
    <property type="entry name" value="Winged helix' DNA-binding domain"/>
    <property type="match status" value="1"/>
</dbReference>
<dbReference type="RefSeq" id="WP_144752905.1">
    <property type="nucleotide sequence ID" value="NZ_VMNW02000058.1"/>
</dbReference>
<dbReference type="PROSITE" id="PS50931">
    <property type="entry name" value="HTH_LYSR"/>
    <property type="match status" value="1"/>
</dbReference>
<keyword evidence="2" id="KW-0805">Transcription regulation</keyword>
<organism evidence="6 7">
    <name type="scientific">Amycolatopsis acidicola</name>
    <dbReference type="NCBI Taxonomy" id="2596893"/>
    <lineage>
        <taxon>Bacteria</taxon>
        <taxon>Bacillati</taxon>
        <taxon>Actinomycetota</taxon>
        <taxon>Actinomycetes</taxon>
        <taxon>Pseudonocardiales</taxon>
        <taxon>Pseudonocardiaceae</taxon>
        <taxon>Amycolatopsis</taxon>
    </lineage>
</organism>
<dbReference type="Proteomes" id="UP000319769">
    <property type="component" value="Unassembled WGS sequence"/>
</dbReference>
<dbReference type="InterPro" id="IPR000847">
    <property type="entry name" value="LysR_HTH_N"/>
</dbReference>
<dbReference type="GO" id="GO:0003677">
    <property type="term" value="F:DNA binding"/>
    <property type="evidence" value="ECO:0007669"/>
    <property type="project" value="UniProtKB-KW"/>
</dbReference>
<dbReference type="Gene3D" id="3.40.190.290">
    <property type="match status" value="1"/>
</dbReference>
<keyword evidence="4" id="KW-0804">Transcription</keyword>
<dbReference type="GO" id="GO:0003700">
    <property type="term" value="F:DNA-binding transcription factor activity"/>
    <property type="evidence" value="ECO:0007669"/>
    <property type="project" value="InterPro"/>
</dbReference>
<dbReference type="PANTHER" id="PTHR30346">
    <property type="entry name" value="TRANSCRIPTIONAL DUAL REGULATOR HCAR-RELATED"/>
    <property type="match status" value="1"/>
</dbReference>
<evidence type="ECO:0000313" key="6">
    <source>
        <dbReference type="EMBL" id="KAA9155280.1"/>
    </source>
</evidence>
<dbReference type="InterPro" id="IPR036390">
    <property type="entry name" value="WH_DNA-bd_sf"/>
</dbReference>
<sequence>MELRQLRYFVAIFEHRSVSRAAEHLRISQPALTRQLHQLERQLGTVLFERVTTGVVPTPGALALHEHATAVLRLADASREVVRSAGPAREIVRTGLPPGMSTSWLDAKLRALKDKVPSAAIAFTDASSIEQLRMLRAGHLDLALVHQRPPDQVAGRLLYDQPFGLAMRPGHPLAGRTRFGVADLDELRVLAHSRDQVTTEHDQISAAARALGLHPDWVFAWFTENALACATASEADAVLLTEPSAKRLLPEWPWAPLTDPGFALPTWLARQAQVRTVVTQVAEVLAA</sequence>
<evidence type="ECO:0000256" key="3">
    <source>
        <dbReference type="ARBA" id="ARBA00023125"/>
    </source>
</evidence>
<dbReference type="OrthoDB" id="3181812at2"/>
<dbReference type="Pfam" id="PF03466">
    <property type="entry name" value="LysR_substrate"/>
    <property type="match status" value="1"/>
</dbReference>
<evidence type="ECO:0000256" key="1">
    <source>
        <dbReference type="ARBA" id="ARBA00009437"/>
    </source>
</evidence>
<keyword evidence="7" id="KW-1185">Reference proteome</keyword>
<dbReference type="PANTHER" id="PTHR30346:SF17">
    <property type="entry name" value="LYSR FAMILY TRANSCRIPTIONAL REGULATOR"/>
    <property type="match status" value="1"/>
</dbReference>
<dbReference type="SUPFAM" id="SSF53850">
    <property type="entry name" value="Periplasmic binding protein-like II"/>
    <property type="match status" value="1"/>
</dbReference>
<comment type="similarity">
    <text evidence="1">Belongs to the LysR transcriptional regulatory family.</text>
</comment>
<reference evidence="6" key="1">
    <citation type="submission" date="2019-09" db="EMBL/GenBank/DDBJ databases">
        <authorList>
            <person name="Teo W.F.A."/>
            <person name="Duangmal K."/>
        </authorList>
    </citation>
    <scope>NUCLEOTIDE SEQUENCE [LARGE SCALE GENOMIC DNA]</scope>
    <source>
        <strain evidence="6">K81G1</strain>
    </source>
</reference>
<dbReference type="InterPro" id="IPR005119">
    <property type="entry name" value="LysR_subst-bd"/>
</dbReference>
<dbReference type="FunFam" id="1.10.10.10:FF:000001">
    <property type="entry name" value="LysR family transcriptional regulator"/>
    <property type="match status" value="1"/>
</dbReference>
<evidence type="ECO:0000313" key="7">
    <source>
        <dbReference type="Proteomes" id="UP000319769"/>
    </source>
</evidence>
<evidence type="ECO:0000256" key="4">
    <source>
        <dbReference type="ARBA" id="ARBA00023163"/>
    </source>
</evidence>
<feature type="domain" description="HTH lysR-type" evidence="5">
    <location>
        <begin position="1"/>
        <end position="58"/>
    </location>
</feature>
<dbReference type="InterPro" id="IPR036388">
    <property type="entry name" value="WH-like_DNA-bd_sf"/>
</dbReference>
<proteinExistence type="inferred from homology"/>
<gene>
    <name evidence="6" type="ORF">FPZ12_030130</name>
</gene>
<name>A0A5N0UWG4_9PSEU</name>
<dbReference type="AlphaFoldDB" id="A0A5N0UWG4"/>
<evidence type="ECO:0000256" key="2">
    <source>
        <dbReference type="ARBA" id="ARBA00023015"/>
    </source>
</evidence>
<protein>
    <submittedName>
        <fullName evidence="6">LysR family transcriptional regulator</fullName>
    </submittedName>
</protein>
<dbReference type="GO" id="GO:0032993">
    <property type="term" value="C:protein-DNA complex"/>
    <property type="evidence" value="ECO:0007669"/>
    <property type="project" value="TreeGrafter"/>
</dbReference>
<dbReference type="EMBL" id="VMNW02000058">
    <property type="protein sequence ID" value="KAA9155280.1"/>
    <property type="molecule type" value="Genomic_DNA"/>
</dbReference>
<comment type="caution">
    <text evidence="6">The sequence shown here is derived from an EMBL/GenBank/DDBJ whole genome shotgun (WGS) entry which is preliminary data.</text>
</comment>
<keyword evidence="3" id="KW-0238">DNA-binding</keyword>
<accession>A0A5N0UWG4</accession>